<protein>
    <submittedName>
        <fullName evidence="4">Substrate-binding domain-containing protein</fullName>
    </submittedName>
</protein>
<dbReference type="Proteomes" id="UP001253545">
    <property type="component" value="Unassembled WGS sequence"/>
</dbReference>
<dbReference type="RefSeq" id="WP_311368636.1">
    <property type="nucleotide sequence ID" value="NZ_JAVRHX010000002.1"/>
</dbReference>
<dbReference type="InterPro" id="IPR024370">
    <property type="entry name" value="PBP_domain"/>
</dbReference>
<reference evidence="4 5" key="1">
    <citation type="submission" date="2023-09" db="EMBL/GenBank/DDBJ databases">
        <authorList>
            <person name="Rey-Velasco X."/>
        </authorList>
    </citation>
    <scope>NUCLEOTIDE SEQUENCE [LARGE SCALE GENOMIC DNA]</scope>
    <source>
        <strain evidence="4 5">P117</strain>
    </source>
</reference>
<evidence type="ECO:0000313" key="4">
    <source>
        <dbReference type="EMBL" id="MDT0595119.1"/>
    </source>
</evidence>
<organism evidence="4 5">
    <name type="scientific">Glaciecola petra</name>
    <dbReference type="NCBI Taxonomy" id="3075602"/>
    <lineage>
        <taxon>Bacteria</taxon>
        <taxon>Pseudomonadati</taxon>
        <taxon>Pseudomonadota</taxon>
        <taxon>Gammaproteobacteria</taxon>
        <taxon>Alteromonadales</taxon>
        <taxon>Alteromonadaceae</taxon>
        <taxon>Glaciecola</taxon>
    </lineage>
</organism>
<evidence type="ECO:0000259" key="3">
    <source>
        <dbReference type="Pfam" id="PF12849"/>
    </source>
</evidence>
<keyword evidence="5" id="KW-1185">Reference proteome</keyword>
<dbReference type="Gene3D" id="3.40.190.10">
    <property type="entry name" value="Periplasmic binding protein-like II"/>
    <property type="match status" value="2"/>
</dbReference>
<feature type="signal peptide" evidence="2">
    <location>
        <begin position="1"/>
        <end position="20"/>
    </location>
</feature>
<evidence type="ECO:0000256" key="1">
    <source>
        <dbReference type="ARBA" id="ARBA00022729"/>
    </source>
</evidence>
<dbReference type="SUPFAM" id="SSF53850">
    <property type="entry name" value="Periplasmic binding protein-like II"/>
    <property type="match status" value="1"/>
</dbReference>
<feature type="chain" id="PRO_5045528835" evidence="2">
    <location>
        <begin position="21"/>
        <end position="268"/>
    </location>
</feature>
<dbReference type="Pfam" id="PF12849">
    <property type="entry name" value="PBP_like_2"/>
    <property type="match status" value="1"/>
</dbReference>
<sequence>MKKAYAFALFFILLACKAYAKNQLIIDGSTGVKPLVEALVKDFKKTHPQSIKIGSGLNPKDRIQALVENKIDIAMASHGVDIERLTDQGFKVHLFAKMAVVIGVNVKVNIDNISHQQLCDIYTGKTKNWQKLGGKKVPIKPFVRPFDEVDTEVLVAQIPCFSRLLLSPDVKTKKKSGQMAKALSQTAGAIGITTLVRVTQSDGTISALPINGINPSSTNLINKRYPFTRDSFLITAKSPSPNVLRFLAYIYSEQGKKVILANSAVPSL</sequence>
<accession>A0ABU2ZS24</accession>
<dbReference type="PANTHER" id="PTHR30570:SF1">
    <property type="entry name" value="PHOSPHATE-BINDING PROTEIN PSTS"/>
    <property type="match status" value="1"/>
</dbReference>
<keyword evidence="1 2" id="KW-0732">Signal</keyword>
<proteinExistence type="predicted"/>
<name>A0ABU2ZS24_9ALTE</name>
<evidence type="ECO:0000313" key="5">
    <source>
        <dbReference type="Proteomes" id="UP001253545"/>
    </source>
</evidence>
<dbReference type="PROSITE" id="PS51257">
    <property type="entry name" value="PROKAR_LIPOPROTEIN"/>
    <property type="match status" value="1"/>
</dbReference>
<comment type="caution">
    <text evidence="4">The sequence shown here is derived from an EMBL/GenBank/DDBJ whole genome shotgun (WGS) entry which is preliminary data.</text>
</comment>
<dbReference type="PANTHER" id="PTHR30570">
    <property type="entry name" value="PERIPLASMIC PHOSPHATE BINDING COMPONENT OF PHOSPHATE ABC TRANSPORTER"/>
    <property type="match status" value="1"/>
</dbReference>
<dbReference type="InterPro" id="IPR050811">
    <property type="entry name" value="Phosphate_ABC_transporter"/>
</dbReference>
<evidence type="ECO:0000256" key="2">
    <source>
        <dbReference type="SAM" id="SignalP"/>
    </source>
</evidence>
<gene>
    <name evidence="4" type="ORF">RM552_09715</name>
</gene>
<feature type="domain" description="PBP" evidence="3">
    <location>
        <begin position="21"/>
        <end position="253"/>
    </location>
</feature>
<dbReference type="EMBL" id="JAVRHX010000002">
    <property type="protein sequence ID" value="MDT0595119.1"/>
    <property type="molecule type" value="Genomic_DNA"/>
</dbReference>